<dbReference type="CDD" id="cd06080">
    <property type="entry name" value="PWWP_MUM1-like"/>
    <property type="match status" value="1"/>
</dbReference>
<dbReference type="InterPro" id="IPR040263">
    <property type="entry name" value="PWP3A_3B_4"/>
</dbReference>
<proteinExistence type="predicted"/>
<dbReference type="SUPFAM" id="SSF63748">
    <property type="entry name" value="Tudor/PWWP/MBT"/>
    <property type="match status" value="2"/>
</dbReference>
<gene>
    <name evidence="3" type="ORF">KUTeg_018445</name>
</gene>
<keyword evidence="4" id="KW-1185">Reference proteome</keyword>
<sequence length="656" mass="77177">MLTSGTQHCWQYELKLPNLKFIYSMDQYAVGDVVWIKIPKYPWWPAKVVPKDECPTIYTGNKPAVYVKFLNEEYFECVTDDKKIKPFDFEGKNKLVEQETCQQAPTKCNDNVKILQTQQSTEKCDKQTVSDSNETRQTEKQDEIQTQTKGNSKVNKVLFRNEVINSELSNCFKEENRDGRSGTEDRRDQVKLKALNNLISYSKRKWKLNDDKTKDINTTERKRLKINANDDSEKKNQKTKKRGSVKLTSSENRNSENKIIDNSSYTEEACNTETEHKIKNENYLDDSWYLPTPDSDRTTSVCRTILSTNRLSFDPNLSKDMCDEDEDNSDETDSDVDFPEGLSPIVGEYPISEKDIIWVSWRKYPFWPAYVSKIYRKRRHITKISVMFLGKRDEIPKILTLRYRPKKMLHFVHRDKDEFIRIGKSQEDANIKRNFTEAIELAEDYLNKKALGLLKTSELAFLFENLDENQIEHINEENWEHSDTCDDENSSFKSCTDKHNYTDTLIDKEQPVLDIMDGLSKKEREMQLKSKQKQKDLVSFIMSEKMKTFLFDIRTGKRKSERHEKFFSRRTKVRQSLRYTGFGPIANEEQQEEIIATFIKWLIECDSYGEKSLPDAGYVMDVWIPEALVHALTQTEPETKNEIQREYEFFITEMKL</sequence>
<organism evidence="3 4">
    <name type="scientific">Tegillarca granosa</name>
    <name type="common">Malaysian cockle</name>
    <name type="synonym">Anadara granosa</name>
    <dbReference type="NCBI Taxonomy" id="220873"/>
    <lineage>
        <taxon>Eukaryota</taxon>
        <taxon>Metazoa</taxon>
        <taxon>Spiralia</taxon>
        <taxon>Lophotrochozoa</taxon>
        <taxon>Mollusca</taxon>
        <taxon>Bivalvia</taxon>
        <taxon>Autobranchia</taxon>
        <taxon>Pteriomorphia</taxon>
        <taxon>Arcoida</taxon>
        <taxon>Arcoidea</taxon>
        <taxon>Arcidae</taxon>
        <taxon>Tegillarca</taxon>
    </lineage>
</organism>
<evidence type="ECO:0000313" key="3">
    <source>
        <dbReference type="EMBL" id="KAJ8304862.1"/>
    </source>
</evidence>
<feature type="domain" description="PWWP" evidence="2">
    <location>
        <begin position="353"/>
        <end position="393"/>
    </location>
</feature>
<feature type="compositionally biased region" description="Acidic residues" evidence="1">
    <location>
        <begin position="322"/>
        <end position="337"/>
    </location>
</feature>
<reference evidence="3 4" key="1">
    <citation type="submission" date="2022-12" db="EMBL/GenBank/DDBJ databases">
        <title>Chromosome-level genome of Tegillarca granosa.</title>
        <authorList>
            <person name="Kim J."/>
        </authorList>
    </citation>
    <scope>NUCLEOTIDE SEQUENCE [LARGE SCALE GENOMIC DNA]</scope>
    <source>
        <strain evidence="3">Teg-2019</strain>
        <tissue evidence="3">Adductor muscle</tissue>
    </source>
</reference>
<evidence type="ECO:0000259" key="2">
    <source>
        <dbReference type="PROSITE" id="PS50812"/>
    </source>
</evidence>
<feature type="region of interest" description="Disordered" evidence="1">
    <location>
        <begin position="317"/>
        <end position="337"/>
    </location>
</feature>
<evidence type="ECO:0000256" key="1">
    <source>
        <dbReference type="SAM" id="MobiDB-lite"/>
    </source>
</evidence>
<dbReference type="Pfam" id="PF00855">
    <property type="entry name" value="PWWP"/>
    <property type="match status" value="2"/>
</dbReference>
<dbReference type="PANTHER" id="PTHR31333:SF6">
    <property type="entry name" value="MUM1 LIKE 1"/>
    <property type="match status" value="1"/>
</dbReference>
<dbReference type="Proteomes" id="UP001217089">
    <property type="component" value="Unassembled WGS sequence"/>
</dbReference>
<dbReference type="SMART" id="SM00293">
    <property type="entry name" value="PWWP"/>
    <property type="match status" value="1"/>
</dbReference>
<feature type="region of interest" description="Disordered" evidence="1">
    <location>
        <begin position="219"/>
        <end position="267"/>
    </location>
</feature>
<protein>
    <recommendedName>
        <fullName evidence="2">PWWP domain-containing protein</fullName>
    </recommendedName>
</protein>
<dbReference type="PANTHER" id="PTHR31333">
    <property type="entry name" value="PWWP DOMAIN-CONTAINING DNA REPAIR FACTOR 3 FAMILY MEMBER"/>
    <property type="match status" value="1"/>
</dbReference>
<dbReference type="InterPro" id="IPR000313">
    <property type="entry name" value="PWWP_dom"/>
</dbReference>
<feature type="region of interest" description="Disordered" evidence="1">
    <location>
        <begin position="126"/>
        <end position="149"/>
    </location>
</feature>
<dbReference type="PROSITE" id="PS50812">
    <property type="entry name" value="PWWP"/>
    <property type="match status" value="2"/>
</dbReference>
<dbReference type="InterPro" id="IPR035504">
    <property type="entry name" value="MUM1-like_PWWP"/>
</dbReference>
<dbReference type="EMBL" id="JARBDR010000903">
    <property type="protein sequence ID" value="KAJ8304862.1"/>
    <property type="molecule type" value="Genomic_DNA"/>
</dbReference>
<comment type="caution">
    <text evidence="3">The sequence shown here is derived from an EMBL/GenBank/DDBJ whole genome shotgun (WGS) entry which is preliminary data.</text>
</comment>
<dbReference type="CDD" id="cd05162">
    <property type="entry name" value="PWWP"/>
    <property type="match status" value="1"/>
</dbReference>
<feature type="domain" description="PWWP" evidence="2">
    <location>
        <begin position="30"/>
        <end position="76"/>
    </location>
</feature>
<feature type="compositionally biased region" description="Basic and acidic residues" evidence="1">
    <location>
        <begin position="126"/>
        <end position="143"/>
    </location>
</feature>
<name>A0ABQ9ELR9_TEGGR</name>
<evidence type="ECO:0000313" key="4">
    <source>
        <dbReference type="Proteomes" id="UP001217089"/>
    </source>
</evidence>
<accession>A0ABQ9ELR9</accession>
<dbReference type="Gene3D" id="2.30.30.140">
    <property type="match status" value="2"/>
</dbReference>